<dbReference type="AlphaFoldDB" id="A0AAF0UG61"/>
<proteinExistence type="predicted"/>
<dbReference type="Proteomes" id="UP001234989">
    <property type="component" value="Chromosome 9"/>
</dbReference>
<organism evidence="1 2">
    <name type="scientific">Solanum verrucosum</name>
    <dbReference type="NCBI Taxonomy" id="315347"/>
    <lineage>
        <taxon>Eukaryota</taxon>
        <taxon>Viridiplantae</taxon>
        <taxon>Streptophyta</taxon>
        <taxon>Embryophyta</taxon>
        <taxon>Tracheophyta</taxon>
        <taxon>Spermatophyta</taxon>
        <taxon>Magnoliopsida</taxon>
        <taxon>eudicotyledons</taxon>
        <taxon>Gunneridae</taxon>
        <taxon>Pentapetalae</taxon>
        <taxon>asterids</taxon>
        <taxon>lamiids</taxon>
        <taxon>Solanales</taxon>
        <taxon>Solanaceae</taxon>
        <taxon>Solanoideae</taxon>
        <taxon>Solaneae</taxon>
        <taxon>Solanum</taxon>
    </lineage>
</organism>
<gene>
    <name evidence="1" type="ORF">MTR67_038772</name>
</gene>
<dbReference type="PANTHER" id="PTHR15503:SF45">
    <property type="entry name" value="RNA-DIRECTED DNA POLYMERASE HOMOLOG"/>
    <property type="match status" value="1"/>
</dbReference>
<evidence type="ECO:0000313" key="2">
    <source>
        <dbReference type="Proteomes" id="UP001234989"/>
    </source>
</evidence>
<dbReference type="PANTHER" id="PTHR15503">
    <property type="entry name" value="LDOC1 RELATED"/>
    <property type="match status" value="1"/>
</dbReference>
<feature type="non-terminal residue" evidence="1">
    <location>
        <position position="1"/>
    </location>
</feature>
<evidence type="ECO:0000313" key="1">
    <source>
        <dbReference type="EMBL" id="WMV45387.1"/>
    </source>
</evidence>
<sequence>YDTWVKLIILGIIDFDIILGMGWLSPYHVILDCYAKNMTLAMPGVSRVECTGASGSYPSKELTYVFPTDLLGEPPDRDIDFSINLKSVTKPIYVPSYCMAPTELKGIE</sequence>
<dbReference type="InterPro" id="IPR032567">
    <property type="entry name" value="RTL1-rel"/>
</dbReference>
<accession>A0AAF0UG61</accession>
<dbReference type="EMBL" id="CP133620">
    <property type="protein sequence ID" value="WMV45387.1"/>
    <property type="molecule type" value="Genomic_DNA"/>
</dbReference>
<protein>
    <submittedName>
        <fullName evidence="1">Uncharacterized protein</fullName>
    </submittedName>
</protein>
<keyword evidence="2" id="KW-1185">Reference proteome</keyword>
<reference evidence="1" key="1">
    <citation type="submission" date="2023-08" db="EMBL/GenBank/DDBJ databases">
        <title>A de novo genome assembly of Solanum verrucosum Schlechtendal, a Mexican diploid species geographically isolated from the other diploid A-genome species in potato relatives.</title>
        <authorList>
            <person name="Hosaka K."/>
        </authorList>
    </citation>
    <scope>NUCLEOTIDE SEQUENCE</scope>
    <source>
        <tissue evidence="1">Young leaves</tissue>
    </source>
</reference>
<dbReference type="Pfam" id="PF08284">
    <property type="entry name" value="RVP_2"/>
    <property type="match status" value="1"/>
</dbReference>
<name>A0AAF0UG61_SOLVR</name>